<dbReference type="WBParaSite" id="TMUE_2000008703.2">
    <property type="protein sequence ID" value="TMUE_2000008703.2"/>
    <property type="gene ID" value="WBGene00293654"/>
</dbReference>
<proteinExistence type="predicted"/>
<sequence>MNYCRLCSYKSGNKRCVAVHVQYAHHVGVKKSLQYVSELNPAVCQPAEKNECSSVAPPNALSMEIKALEIILNEAESIAKARQNPTSCAGRYSRPRCVGCLAYRCEMESMEKILKEMELIEKLKTIDHDGNTPLPNTGASPEQRTTVEQLRNSGLRMLISLGYISACNEV</sequence>
<accession>A0A5S6QND8</accession>
<name>A0A5S6QND8_TRIMR</name>
<reference evidence="2" key="3">
    <citation type="submission" date="2019-12" db="UniProtKB">
        <authorList>
            <consortium name="WormBaseParasite"/>
        </authorList>
    </citation>
    <scope>IDENTIFICATION</scope>
</reference>
<evidence type="ECO:0000313" key="2">
    <source>
        <dbReference type="WBParaSite" id="TMUE_2000008703.1"/>
    </source>
</evidence>
<dbReference type="AlphaFoldDB" id="A0A5S6QND8"/>
<dbReference type="Proteomes" id="UP000046395">
    <property type="component" value="Unassembled WGS sequence"/>
</dbReference>
<dbReference type="WBParaSite" id="TMUE_2000008703.4">
    <property type="protein sequence ID" value="TMUE_2000008703.4"/>
    <property type="gene ID" value="WBGene00293654"/>
</dbReference>
<protein>
    <submittedName>
        <fullName evidence="2 3">Uncharacterized protein</fullName>
    </submittedName>
</protein>
<dbReference type="WBParaSite" id="TMUE_2000008703.3">
    <property type="protein sequence ID" value="TMUE_2000008703.3"/>
    <property type="gene ID" value="WBGene00293654"/>
</dbReference>
<evidence type="ECO:0000313" key="1">
    <source>
        <dbReference type="Proteomes" id="UP000046395"/>
    </source>
</evidence>
<evidence type="ECO:0000313" key="3">
    <source>
        <dbReference type="WBParaSite" id="TMUE_2000008703.2"/>
    </source>
</evidence>
<keyword evidence="1" id="KW-1185">Reference proteome</keyword>
<reference evidence="1" key="2">
    <citation type="submission" date="2014-03" db="EMBL/GenBank/DDBJ databases">
        <title>The whipworm genome and dual-species transcriptomics of an intimate host-pathogen interaction.</title>
        <authorList>
            <person name="Foth B.J."/>
            <person name="Tsai I.J."/>
            <person name="Reid A.J."/>
            <person name="Bancroft A.J."/>
            <person name="Nichol S."/>
            <person name="Tracey A."/>
            <person name="Holroyd N."/>
            <person name="Cotton J.A."/>
            <person name="Stanley E.J."/>
            <person name="Zarowiecki M."/>
            <person name="Liu J.Z."/>
            <person name="Huckvale T."/>
            <person name="Cooper P.J."/>
            <person name="Grencis R.K."/>
            <person name="Berriman M."/>
        </authorList>
    </citation>
    <scope>NUCLEOTIDE SEQUENCE [LARGE SCALE GENOMIC DNA]</scope>
    <source>
        <strain evidence="1">Edinburgh</strain>
    </source>
</reference>
<reference evidence="1" key="1">
    <citation type="submission" date="2013-11" db="EMBL/GenBank/DDBJ databases">
        <authorList>
            <person name="Aslett M."/>
        </authorList>
    </citation>
    <scope>NUCLEOTIDE SEQUENCE [LARGE SCALE GENOMIC DNA]</scope>
    <source>
        <strain evidence="1">Edinburgh</strain>
    </source>
</reference>
<organism evidence="1 2">
    <name type="scientific">Trichuris muris</name>
    <name type="common">Mouse whipworm</name>
    <dbReference type="NCBI Taxonomy" id="70415"/>
    <lineage>
        <taxon>Eukaryota</taxon>
        <taxon>Metazoa</taxon>
        <taxon>Ecdysozoa</taxon>
        <taxon>Nematoda</taxon>
        <taxon>Enoplea</taxon>
        <taxon>Dorylaimia</taxon>
        <taxon>Trichinellida</taxon>
        <taxon>Trichuridae</taxon>
        <taxon>Trichuris</taxon>
    </lineage>
</organism>
<dbReference type="WBParaSite" id="TMUE_2000008703.1">
    <property type="protein sequence ID" value="TMUE_2000008703.1"/>
    <property type="gene ID" value="WBGene00293654"/>
</dbReference>